<organism evidence="1">
    <name type="scientific">Apis cerana</name>
    <name type="common">Indian honeybee</name>
    <dbReference type="NCBI Taxonomy" id="7461"/>
    <lineage>
        <taxon>Eukaryota</taxon>
        <taxon>Metazoa</taxon>
        <taxon>Ecdysozoa</taxon>
        <taxon>Arthropoda</taxon>
        <taxon>Hexapoda</taxon>
        <taxon>Insecta</taxon>
        <taxon>Pterygota</taxon>
        <taxon>Neoptera</taxon>
        <taxon>Endopterygota</taxon>
        <taxon>Hymenoptera</taxon>
        <taxon>Apocrita</taxon>
        <taxon>Aculeata</taxon>
        <taxon>Apoidea</taxon>
        <taxon>Anthophila</taxon>
        <taxon>Apidae</taxon>
        <taxon>Apis</taxon>
    </lineage>
</organism>
<dbReference type="AlphaFoldDB" id="V9IEY3"/>
<evidence type="ECO:0000313" key="1">
    <source>
        <dbReference type="EMBL" id="AEY59615.1"/>
    </source>
</evidence>
<proteinExistence type="evidence at transcript level"/>
<protein>
    <submittedName>
        <fullName evidence="1">Uncharacterized protein</fullName>
    </submittedName>
</protein>
<gene>
    <name evidence="1" type="ORF">ACCB03627</name>
</gene>
<accession>V9IEY3</accession>
<reference evidence="1" key="1">
    <citation type="submission" date="2011-11" db="EMBL/GenBank/DDBJ databases">
        <title>Decoding the brain transcriptome of the Eastern honeybee (Apis cerana) based on pyrosequencing.</title>
        <authorList>
            <person name="Sun L."/>
            <person name="Zheng H."/>
            <person name="Wang Y."/>
            <person name="Xie X."/>
            <person name="Zhu Y."/>
            <person name="Gu W."/>
            <person name="Wang S."/>
        </authorList>
    </citation>
    <scope>NUCLEOTIDE SEQUENCE</scope>
    <source>
        <tissue evidence="1">Brain</tissue>
    </source>
</reference>
<name>V9IEY3_APICE</name>
<dbReference type="EMBL" id="JR042420">
    <property type="protein sequence ID" value="AEY59615.1"/>
    <property type="molecule type" value="mRNA"/>
</dbReference>
<sequence>METKFSYTKRCPQETANPISRLFFGWTKNIFIHGTKRELTLSDLYHPLRQDESKTITDRLQKFWNQEVQKWEQRQKEMHHDEYSKKSNDSPV</sequence>